<proteinExistence type="predicted"/>
<dbReference type="EMBL" id="CM056741">
    <property type="protein sequence ID" value="KAJ8686225.1"/>
    <property type="molecule type" value="Genomic_DNA"/>
</dbReference>
<reference evidence="1" key="1">
    <citation type="submission" date="2023-04" db="EMBL/GenBank/DDBJ databases">
        <title>A chromosome-level genome assembly of the parasitoid wasp Eretmocerus hayati.</title>
        <authorList>
            <person name="Zhong Y."/>
            <person name="Liu S."/>
            <person name="Liu Y."/>
        </authorList>
    </citation>
    <scope>NUCLEOTIDE SEQUENCE</scope>
    <source>
        <strain evidence="1">ZJU_SS_LIU_2023</strain>
    </source>
</reference>
<sequence>MTRLSGLLQLAEDVWRKARASLVPALDKHQHQQQQTPAAGDHKMPPSDNQAGPTKPRNGGDLPASATAGSTPTTNTTTTTMAPSMTNDATSASKKRYWQRRSVHFTVFLAVFSTILSLLWTYTLYAEIRRNAFMNSLKKVQTIGNVSMDNPELVNFIRTVGLKSTTRQDPLNSTQTPEEQFIESQLLKKRRGVYFEYMSRAGASSTTAWLETELGWNGLSVFTDSRSYFDALRSSRDPKSRVLQACLSTDEEIKEITYHQETDVQVTKLGEGPNSLGLIKDSLPASRLKCFPLYSILLAYNSTTLDYLSLDSTEVQDGLVLDTIPWDSIRISILSIHWGTHHTDAETKTFVDKLLTHNYVLARNLPTSKLVFLYNRGLKIQKQ</sequence>
<comment type="caution">
    <text evidence="1">The sequence shown here is derived from an EMBL/GenBank/DDBJ whole genome shotgun (WGS) entry which is preliminary data.</text>
</comment>
<gene>
    <name evidence="1" type="ORF">QAD02_022019</name>
</gene>
<evidence type="ECO:0000313" key="2">
    <source>
        <dbReference type="Proteomes" id="UP001239111"/>
    </source>
</evidence>
<protein>
    <submittedName>
        <fullName evidence="1">Uncharacterized protein</fullName>
    </submittedName>
</protein>
<name>A0ACC2PS43_9HYME</name>
<organism evidence="1 2">
    <name type="scientific">Eretmocerus hayati</name>
    <dbReference type="NCBI Taxonomy" id="131215"/>
    <lineage>
        <taxon>Eukaryota</taxon>
        <taxon>Metazoa</taxon>
        <taxon>Ecdysozoa</taxon>
        <taxon>Arthropoda</taxon>
        <taxon>Hexapoda</taxon>
        <taxon>Insecta</taxon>
        <taxon>Pterygota</taxon>
        <taxon>Neoptera</taxon>
        <taxon>Endopterygota</taxon>
        <taxon>Hymenoptera</taxon>
        <taxon>Apocrita</taxon>
        <taxon>Proctotrupomorpha</taxon>
        <taxon>Chalcidoidea</taxon>
        <taxon>Aphelinidae</taxon>
        <taxon>Aphelininae</taxon>
        <taxon>Eretmocerus</taxon>
    </lineage>
</organism>
<dbReference type="Proteomes" id="UP001239111">
    <property type="component" value="Chromosome 1"/>
</dbReference>
<keyword evidence="2" id="KW-1185">Reference proteome</keyword>
<accession>A0ACC2PS43</accession>
<evidence type="ECO:0000313" key="1">
    <source>
        <dbReference type="EMBL" id="KAJ8686225.1"/>
    </source>
</evidence>